<dbReference type="InterPro" id="IPR036400">
    <property type="entry name" value="Cyt_B5-like_heme/steroid_sf"/>
</dbReference>
<dbReference type="GO" id="GO:0005506">
    <property type="term" value="F:iron ion binding"/>
    <property type="evidence" value="ECO:0007669"/>
    <property type="project" value="UniProtKB-UniRule"/>
</dbReference>
<keyword evidence="7" id="KW-0812">Transmembrane</keyword>
<dbReference type="EC" id="1.-.-.-" evidence="18"/>
<evidence type="ECO:0000313" key="22">
    <source>
        <dbReference type="EMBL" id="ROT42500.1"/>
    </source>
</evidence>
<organism evidence="22 23">
    <name type="scientific">Sodiomyces alkalinus (strain CBS 110278 / VKM F-3762 / F11)</name>
    <name type="common">Alkaliphilic filamentous fungus</name>
    <dbReference type="NCBI Taxonomy" id="1314773"/>
    <lineage>
        <taxon>Eukaryota</taxon>
        <taxon>Fungi</taxon>
        <taxon>Dikarya</taxon>
        <taxon>Ascomycota</taxon>
        <taxon>Pezizomycotina</taxon>
        <taxon>Sordariomycetes</taxon>
        <taxon>Hypocreomycetidae</taxon>
        <taxon>Glomerellales</taxon>
        <taxon>Plectosphaerellaceae</taxon>
        <taxon>Sodiomyces</taxon>
    </lineage>
</organism>
<evidence type="ECO:0000256" key="18">
    <source>
        <dbReference type="PIRNR" id="PIRNR005149"/>
    </source>
</evidence>
<evidence type="ECO:0000256" key="12">
    <source>
        <dbReference type="ARBA" id="ARBA00022989"/>
    </source>
</evidence>
<keyword evidence="17 18" id="KW-0275">Fatty acid biosynthesis</keyword>
<dbReference type="Pfam" id="PF00173">
    <property type="entry name" value="Cyt-b5"/>
    <property type="match status" value="1"/>
</dbReference>
<proteinExistence type="inferred from homology"/>
<feature type="binding site" evidence="19">
    <location>
        <position position="233"/>
    </location>
    <ligand>
        <name>Zn(2+)</name>
        <dbReference type="ChEBI" id="CHEBI:29105"/>
        <label>1</label>
    </ligand>
</feature>
<comment type="cofactor">
    <cofactor evidence="20">
        <name>Fe cation</name>
        <dbReference type="ChEBI" id="CHEBI:24875"/>
    </cofactor>
</comment>
<evidence type="ECO:0000256" key="3">
    <source>
        <dbReference type="ARBA" id="ARBA00005189"/>
    </source>
</evidence>
<feature type="binding site" evidence="19">
    <location>
        <position position="261"/>
    </location>
    <ligand>
        <name>Zn(2+)</name>
        <dbReference type="ChEBI" id="CHEBI:29105"/>
        <label>1</label>
    </ligand>
</feature>
<evidence type="ECO:0000256" key="4">
    <source>
        <dbReference type="ARBA" id="ARBA00005747"/>
    </source>
</evidence>
<dbReference type="Pfam" id="PF04116">
    <property type="entry name" value="FA_hydroxylase"/>
    <property type="match status" value="1"/>
</dbReference>
<evidence type="ECO:0000256" key="8">
    <source>
        <dbReference type="ARBA" id="ARBA00022723"/>
    </source>
</evidence>
<keyword evidence="8 18" id="KW-0479">Metal-binding</keyword>
<comment type="pathway">
    <text evidence="3">Lipid metabolism.</text>
</comment>
<dbReference type="InterPro" id="IPR018506">
    <property type="entry name" value="Cyt_B5_heme-BS"/>
</dbReference>
<keyword evidence="12" id="KW-1133">Transmembrane helix</keyword>
<dbReference type="RefSeq" id="XP_028470306.1">
    <property type="nucleotide sequence ID" value="XM_028613308.1"/>
</dbReference>
<feature type="binding site" evidence="19">
    <location>
        <position position="317"/>
    </location>
    <ligand>
        <name>Zn(2+)</name>
        <dbReference type="ChEBI" id="CHEBI:29105"/>
        <label>1</label>
    </ligand>
</feature>
<evidence type="ECO:0000313" key="23">
    <source>
        <dbReference type="Proteomes" id="UP000272025"/>
    </source>
</evidence>
<protein>
    <recommendedName>
        <fullName evidence="18">Ceramide very long chain fatty acid hydroxylase</fullName>
        <ecNumber evidence="18">1.-.-.-</ecNumber>
    </recommendedName>
</protein>
<feature type="binding site" evidence="19">
    <location>
        <position position="340"/>
    </location>
    <ligand>
        <name>Zn(2+)</name>
        <dbReference type="ChEBI" id="CHEBI:29105"/>
        <label>1</label>
    </ligand>
</feature>
<gene>
    <name evidence="22" type="ORF">SODALDRAFT_347468</name>
</gene>
<evidence type="ECO:0000256" key="17">
    <source>
        <dbReference type="ARBA" id="ARBA00023160"/>
    </source>
</evidence>
<feature type="binding site" evidence="19">
    <location>
        <position position="339"/>
    </location>
    <ligand>
        <name>Zn(2+)</name>
        <dbReference type="ChEBI" id="CHEBI:29105"/>
        <label>1</label>
    </ligand>
</feature>
<keyword evidence="13 18" id="KW-0560">Oxidoreductase</keyword>
<dbReference type="SMART" id="SM01117">
    <property type="entry name" value="Cyt-b5"/>
    <property type="match status" value="1"/>
</dbReference>
<dbReference type="PANTHER" id="PTHR12863:SF1">
    <property type="entry name" value="FATTY ACID 2-HYDROXYLASE"/>
    <property type="match status" value="1"/>
</dbReference>
<feature type="binding site" evidence="19">
    <location>
        <position position="257"/>
    </location>
    <ligand>
        <name>Zn(2+)</name>
        <dbReference type="ChEBI" id="CHEBI:29105"/>
        <label>1</label>
    </ligand>
</feature>
<dbReference type="PRINTS" id="PR00363">
    <property type="entry name" value="CYTOCHROMEB5"/>
</dbReference>
<feature type="binding site" description="axial binding residue" evidence="20">
    <location>
        <position position="68"/>
    </location>
    <ligand>
        <name>heme</name>
        <dbReference type="ChEBI" id="CHEBI:30413"/>
    </ligand>
    <ligandPart>
        <name>Fe</name>
        <dbReference type="ChEBI" id="CHEBI:18248"/>
    </ligandPart>
</feature>
<reference evidence="22 23" key="1">
    <citation type="journal article" date="2018" name="Mol. Ecol.">
        <title>The obligate alkalophilic soda-lake fungus Sodiomyces alkalinus has shifted to a protein diet.</title>
        <authorList>
            <person name="Grum-Grzhimaylo A.A."/>
            <person name="Falkoski D.L."/>
            <person name="van den Heuvel J."/>
            <person name="Valero-Jimenez C.A."/>
            <person name="Min B."/>
            <person name="Choi I.G."/>
            <person name="Lipzen A."/>
            <person name="Daum C.G."/>
            <person name="Aanen D.K."/>
            <person name="Tsang A."/>
            <person name="Henrissat B."/>
            <person name="Bilanenko E.N."/>
            <person name="de Vries R.P."/>
            <person name="van Kan J.A.L."/>
            <person name="Grigoriev I.V."/>
            <person name="Debets A.J.M."/>
        </authorList>
    </citation>
    <scope>NUCLEOTIDE SEQUENCE [LARGE SCALE GENOMIC DNA]</scope>
    <source>
        <strain evidence="22 23">F11</strain>
    </source>
</reference>
<evidence type="ECO:0000256" key="7">
    <source>
        <dbReference type="ARBA" id="ARBA00022692"/>
    </source>
</evidence>
<keyword evidence="15 18" id="KW-0443">Lipid metabolism</keyword>
<dbReference type="PROSITE" id="PS50255">
    <property type="entry name" value="CYTOCHROME_B5_2"/>
    <property type="match status" value="1"/>
</dbReference>
<evidence type="ECO:0000256" key="20">
    <source>
        <dbReference type="PIRSR" id="PIRSR005149-50"/>
    </source>
</evidence>
<feature type="domain" description="Cytochrome b5 heme-binding" evidence="21">
    <location>
        <begin position="6"/>
        <end position="85"/>
    </location>
</feature>
<feature type="binding site" evidence="19">
    <location>
        <position position="260"/>
    </location>
    <ligand>
        <name>Zn(2+)</name>
        <dbReference type="ChEBI" id="CHEBI:29105"/>
        <label>1</label>
    </ligand>
</feature>
<dbReference type="STRING" id="1314773.A0A3N2Q6X3"/>
<comment type="function">
    <text evidence="18">Ceramide hydroxylase involved in the hydroxylation of sphingolipid-associated very long chain fatty acids. Postulated to hydroxylate the very long chain fatty acid of dihydroceramides and phytoceramides at C-2.</text>
</comment>
<evidence type="ECO:0000256" key="2">
    <source>
        <dbReference type="ARBA" id="ARBA00004991"/>
    </source>
</evidence>
<comment type="cofactor">
    <cofactor evidence="18 19">
        <name>Zn(2+)</name>
        <dbReference type="ChEBI" id="CHEBI:29105"/>
    </cofactor>
    <text evidence="18 19">Binds 2 Zn(2+) ions per subunit that likely form a catalytic dimetal center.</text>
</comment>
<evidence type="ECO:0000256" key="10">
    <source>
        <dbReference type="ARBA" id="ARBA00022832"/>
    </source>
</evidence>
<dbReference type="GO" id="GO:0005789">
    <property type="term" value="C:endoplasmic reticulum membrane"/>
    <property type="evidence" value="ECO:0007669"/>
    <property type="project" value="UniProtKB-SubCell"/>
</dbReference>
<evidence type="ECO:0000256" key="6">
    <source>
        <dbReference type="ARBA" id="ARBA00022617"/>
    </source>
</evidence>
<feature type="binding site" evidence="19">
    <location>
        <position position="238"/>
    </location>
    <ligand>
        <name>Zn(2+)</name>
        <dbReference type="ChEBI" id="CHEBI:29105"/>
        <label>1</label>
    </ligand>
</feature>
<dbReference type="GeneID" id="39581786"/>
<evidence type="ECO:0000256" key="5">
    <source>
        <dbReference type="ARBA" id="ARBA00022516"/>
    </source>
</evidence>
<dbReference type="EMBL" id="ML119051">
    <property type="protein sequence ID" value="ROT42500.1"/>
    <property type="molecule type" value="Genomic_DNA"/>
</dbReference>
<dbReference type="InterPro" id="IPR014430">
    <property type="entry name" value="Scs7"/>
</dbReference>
<dbReference type="GO" id="GO:0006633">
    <property type="term" value="P:fatty acid biosynthetic process"/>
    <property type="evidence" value="ECO:0007669"/>
    <property type="project" value="UniProtKB-KW"/>
</dbReference>
<keyword evidence="5 18" id="KW-0444">Lipid biosynthesis</keyword>
<dbReference type="InterPro" id="IPR006694">
    <property type="entry name" value="Fatty_acid_hydroxylase"/>
</dbReference>
<keyword evidence="10 18" id="KW-0276">Fatty acid metabolism</keyword>
<keyword evidence="14 18" id="KW-0408">Iron</keyword>
<dbReference type="AlphaFoldDB" id="A0A3N2Q6X3"/>
<name>A0A3N2Q6X3_SODAK</name>
<evidence type="ECO:0000256" key="15">
    <source>
        <dbReference type="ARBA" id="ARBA00023098"/>
    </source>
</evidence>
<evidence type="ECO:0000259" key="21">
    <source>
        <dbReference type="PROSITE" id="PS50255"/>
    </source>
</evidence>
<dbReference type="InterPro" id="IPR001199">
    <property type="entry name" value="Cyt_B5-like_heme/steroid-bd"/>
</dbReference>
<evidence type="ECO:0000256" key="16">
    <source>
        <dbReference type="ARBA" id="ARBA00023136"/>
    </source>
</evidence>
<dbReference type="GO" id="GO:0080132">
    <property type="term" value="F:fatty acid 2-hydroxylase activity"/>
    <property type="evidence" value="ECO:0007669"/>
    <property type="project" value="InterPro"/>
</dbReference>
<evidence type="ECO:0000256" key="13">
    <source>
        <dbReference type="ARBA" id="ARBA00023002"/>
    </source>
</evidence>
<accession>A0A3N2Q6X3</accession>
<evidence type="ECO:0000256" key="11">
    <source>
        <dbReference type="ARBA" id="ARBA00022833"/>
    </source>
</evidence>
<dbReference type="PIRSF" id="PIRSF005149">
    <property type="entry name" value="IPC-B_HD"/>
    <property type="match status" value="1"/>
</dbReference>
<dbReference type="SUPFAM" id="SSF55856">
    <property type="entry name" value="Cytochrome b5-like heme/steroid binding domain"/>
    <property type="match status" value="1"/>
</dbReference>
<feature type="binding site" evidence="19">
    <location>
        <position position="321"/>
    </location>
    <ligand>
        <name>Zn(2+)</name>
        <dbReference type="ChEBI" id="CHEBI:29105"/>
        <label>1</label>
    </ligand>
</feature>
<evidence type="ECO:0000256" key="9">
    <source>
        <dbReference type="ARBA" id="ARBA00022824"/>
    </source>
</evidence>
<dbReference type="PANTHER" id="PTHR12863">
    <property type="entry name" value="FATTY ACID HYDROXYLASE"/>
    <property type="match status" value="1"/>
</dbReference>
<evidence type="ECO:0000256" key="1">
    <source>
        <dbReference type="ARBA" id="ARBA00004477"/>
    </source>
</evidence>
<dbReference type="Proteomes" id="UP000272025">
    <property type="component" value="Unassembled WGS sequence"/>
</dbReference>
<dbReference type="FunFam" id="3.10.120.10:FF:000002">
    <property type="entry name" value="Cytochrome b5 type B"/>
    <property type="match status" value="1"/>
</dbReference>
<dbReference type="GO" id="GO:0020037">
    <property type="term" value="F:heme binding"/>
    <property type="evidence" value="ECO:0007669"/>
    <property type="project" value="InterPro"/>
</dbReference>
<dbReference type="Gene3D" id="3.10.120.10">
    <property type="entry name" value="Cytochrome b5-like heme/steroid binding domain"/>
    <property type="match status" value="1"/>
</dbReference>
<keyword evidence="9 18" id="KW-0256">Endoplasmic reticulum</keyword>
<comment type="subcellular location">
    <subcellularLocation>
        <location evidence="1">Endoplasmic reticulum membrane</location>
        <topology evidence="1">Multi-pass membrane protein</topology>
    </subcellularLocation>
</comment>
<feature type="binding site" evidence="19">
    <location>
        <position position="336"/>
    </location>
    <ligand>
        <name>Zn(2+)</name>
        <dbReference type="ChEBI" id="CHEBI:29105"/>
        <label>1</label>
    </ligand>
</feature>
<evidence type="ECO:0000256" key="14">
    <source>
        <dbReference type="ARBA" id="ARBA00023004"/>
    </source>
</evidence>
<comment type="pathway">
    <text evidence="2">Sphingolipid metabolism.</text>
</comment>
<keyword evidence="16 18" id="KW-0472">Membrane</keyword>
<feature type="binding site" description="axial binding residue" evidence="20">
    <location>
        <position position="41"/>
    </location>
    <ligand>
        <name>heme</name>
        <dbReference type="ChEBI" id="CHEBI:30413"/>
    </ligand>
    <ligandPart>
        <name>Fe</name>
        <dbReference type="ChEBI" id="CHEBI:18248"/>
    </ligandPart>
</feature>
<evidence type="ECO:0000256" key="19">
    <source>
        <dbReference type="PIRSR" id="PIRSR005149-1"/>
    </source>
</evidence>
<keyword evidence="23" id="KW-1185">Reference proteome</keyword>
<dbReference type="PROSITE" id="PS00191">
    <property type="entry name" value="CYTOCHROME_B5_1"/>
    <property type="match status" value="1"/>
</dbReference>
<dbReference type="OrthoDB" id="2204368at2759"/>
<keyword evidence="6 20" id="KW-0349">Heme</keyword>
<keyword evidence="11 19" id="KW-0862">Zinc</keyword>
<sequence>MASRTHPAFTRAEVETHNSKDSCYVTIDDKVYDVTDFVQDHPGGPELILDYAGKDVKEILKDATSHPHSQAAYEVLDESLVGFLASENVTNGSAPSAVNGSQKGADWVHPRTGMSREEDLSKETDFTTDYKTHKFLDLSRPLFPQIWYGGFSKEFYLDQVHRPRHYKGGQSAPLFGNFLEPLSKTPWWVVPTIWLPPVAYGTYVASEGLGGVEQAAYWGLGCFLWSLVEYILHRFLFHLDEWLPDNRVGITVHFLLHGIHHYLPMDKYRLVMPPTLFVVLATPFWKLAHTIFSYNWYAATSVYCGGIFGYICYDLTHYFLHHQNLPLWYKQLKKYHLQHHFLDYELGFGVTSRFWDRVFGTELLPVVKTN</sequence>
<comment type="similarity">
    <text evidence="4 18">Belongs to the sterol desaturase family. SCS7 subfamily.</text>
</comment>